<keyword evidence="1" id="KW-0812">Transmembrane</keyword>
<name>A0ABT8KG10_9MICO</name>
<dbReference type="NCBIfam" id="TIGR04370">
    <property type="entry name" value="glyco_rpt_poly"/>
    <property type="match status" value="1"/>
</dbReference>
<feature type="transmembrane region" description="Helical" evidence="1">
    <location>
        <begin position="165"/>
        <end position="183"/>
    </location>
</feature>
<sequence>MSNLVWCGITILILAATTVGVRFYARPVFWLSFWHNLVWAAAMLVIGSPLVHYKTASWGPWLTLITGLVAFNVGAVVIWQLLERRGPQRSRMQERWPLFRQNPDYLTTRPVFWTVAGLYAVGFAFYLINIQTRFGIENLVLQPTIIRKGADGVSYLESLPLPARILLYLGPLVFAMIWYTPALNKPFKPIPRVLLTIVVLLTMIAMLQRSNLFIAILLTCALYITGPLAKQTTSRRSDGFLGSVAKWWDVAPKGVRILGGLMLLGVVGLIAFQSVGISLGKTATVEVKSGAVSSAIAKTGLASPVQYYTVGAVAFLRLVEETEGQPDTYGSSTLALPLKFVPGINHEEAIRGYIDIGVRTNVYTWLEPYYRDFGYVGVLLGSLGYGLLAGWLFVTRHRSTTRLWISAAVFATVFLAPFATRLDSALVFSIILSIGVIGFVTRWQLQRRTPAPVEDRELVESR</sequence>
<feature type="transmembrane region" description="Helical" evidence="1">
    <location>
        <begin position="6"/>
        <end position="25"/>
    </location>
</feature>
<protein>
    <submittedName>
        <fullName evidence="2">Oligosaccharide repeat unit polymerase</fullName>
    </submittedName>
</protein>
<comment type="caution">
    <text evidence="2">The sequence shown here is derived from an EMBL/GenBank/DDBJ whole genome shotgun (WGS) entry which is preliminary data.</text>
</comment>
<evidence type="ECO:0000313" key="2">
    <source>
        <dbReference type="EMBL" id="MDN4616391.1"/>
    </source>
</evidence>
<dbReference type="EMBL" id="JAROCF010000002">
    <property type="protein sequence ID" value="MDN4616391.1"/>
    <property type="molecule type" value="Genomic_DNA"/>
</dbReference>
<feature type="transmembrane region" description="Helical" evidence="1">
    <location>
        <begin position="401"/>
        <end position="419"/>
    </location>
</feature>
<feature type="transmembrane region" description="Helical" evidence="1">
    <location>
        <begin position="61"/>
        <end position="82"/>
    </location>
</feature>
<feature type="transmembrane region" description="Helical" evidence="1">
    <location>
        <begin position="110"/>
        <end position="128"/>
    </location>
</feature>
<organism evidence="2 3">
    <name type="scientific">Leifsonia williamsii</name>
    <dbReference type="NCBI Taxonomy" id="3035919"/>
    <lineage>
        <taxon>Bacteria</taxon>
        <taxon>Bacillati</taxon>
        <taxon>Actinomycetota</taxon>
        <taxon>Actinomycetes</taxon>
        <taxon>Micrococcales</taxon>
        <taxon>Microbacteriaceae</taxon>
        <taxon>Leifsonia</taxon>
    </lineage>
</organism>
<feature type="transmembrane region" description="Helical" evidence="1">
    <location>
        <begin position="425"/>
        <end position="443"/>
    </location>
</feature>
<dbReference type="Proteomes" id="UP001174208">
    <property type="component" value="Unassembled WGS sequence"/>
</dbReference>
<dbReference type="RefSeq" id="WP_301209570.1">
    <property type="nucleotide sequence ID" value="NZ_JAROCF010000002.1"/>
</dbReference>
<keyword evidence="1" id="KW-0472">Membrane</keyword>
<feature type="transmembrane region" description="Helical" evidence="1">
    <location>
        <begin position="257"/>
        <end position="279"/>
    </location>
</feature>
<evidence type="ECO:0000313" key="3">
    <source>
        <dbReference type="Proteomes" id="UP001174208"/>
    </source>
</evidence>
<reference evidence="2" key="1">
    <citation type="submission" date="2023-06" db="EMBL/GenBank/DDBJ databases">
        <title>MT1 and MT2 Draft Genomes of Novel Species.</title>
        <authorList>
            <person name="Venkateswaran K."/>
        </authorList>
    </citation>
    <scope>NUCLEOTIDE SEQUENCE</scope>
    <source>
        <strain evidence="2">F6_8S_P_1B</strain>
    </source>
</reference>
<feature type="transmembrane region" description="Helical" evidence="1">
    <location>
        <begin position="37"/>
        <end position="55"/>
    </location>
</feature>
<accession>A0ABT8KG10</accession>
<evidence type="ECO:0000256" key="1">
    <source>
        <dbReference type="SAM" id="Phobius"/>
    </source>
</evidence>
<feature type="transmembrane region" description="Helical" evidence="1">
    <location>
        <begin position="212"/>
        <end position="229"/>
    </location>
</feature>
<keyword evidence="1" id="KW-1133">Transmembrane helix</keyword>
<keyword evidence="3" id="KW-1185">Reference proteome</keyword>
<gene>
    <name evidence="2" type="ORF">P5G50_18240</name>
</gene>
<feature type="transmembrane region" description="Helical" evidence="1">
    <location>
        <begin position="190"/>
        <end position="206"/>
    </location>
</feature>
<feature type="transmembrane region" description="Helical" evidence="1">
    <location>
        <begin position="373"/>
        <end position="394"/>
    </location>
</feature>
<proteinExistence type="predicted"/>